<organism evidence="1 2">
    <name type="scientific">Phaseolus angularis</name>
    <name type="common">Azuki bean</name>
    <name type="synonym">Vigna angularis</name>
    <dbReference type="NCBI Taxonomy" id="3914"/>
    <lineage>
        <taxon>Eukaryota</taxon>
        <taxon>Viridiplantae</taxon>
        <taxon>Streptophyta</taxon>
        <taxon>Embryophyta</taxon>
        <taxon>Tracheophyta</taxon>
        <taxon>Spermatophyta</taxon>
        <taxon>Magnoliopsida</taxon>
        <taxon>eudicotyledons</taxon>
        <taxon>Gunneridae</taxon>
        <taxon>Pentapetalae</taxon>
        <taxon>rosids</taxon>
        <taxon>fabids</taxon>
        <taxon>Fabales</taxon>
        <taxon>Fabaceae</taxon>
        <taxon>Papilionoideae</taxon>
        <taxon>50 kb inversion clade</taxon>
        <taxon>NPAAA clade</taxon>
        <taxon>indigoferoid/millettioid clade</taxon>
        <taxon>Phaseoleae</taxon>
        <taxon>Vigna</taxon>
    </lineage>
</organism>
<protein>
    <submittedName>
        <fullName evidence="1">Uncharacterized protein</fullName>
    </submittedName>
</protein>
<accession>A0A8T0JLR3</accession>
<dbReference type="AlphaFoldDB" id="A0A8T0JLR3"/>
<evidence type="ECO:0000313" key="1">
    <source>
        <dbReference type="EMBL" id="KAG2376861.1"/>
    </source>
</evidence>
<dbReference type="Proteomes" id="UP000743370">
    <property type="component" value="Unassembled WGS sequence"/>
</dbReference>
<reference evidence="1 2" key="1">
    <citation type="submission" date="2020-05" db="EMBL/GenBank/DDBJ databases">
        <title>Vigna angularis (adzuki bean) Var. LongXiaoDou No. 4 denovo assembly.</title>
        <authorList>
            <person name="Xiang H."/>
        </authorList>
    </citation>
    <scope>NUCLEOTIDE SEQUENCE [LARGE SCALE GENOMIC DNA]</scope>
    <source>
        <tissue evidence="1">Leaf</tissue>
    </source>
</reference>
<dbReference type="EMBL" id="JABFOF010000010">
    <property type="protein sequence ID" value="KAG2376861.1"/>
    <property type="molecule type" value="Genomic_DNA"/>
</dbReference>
<name>A0A8T0JLR3_PHAAN</name>
<sequence length="160" mass="16270">MCHRSLFCRSSFIPVFESASPSIEPLGGLAKSNTAPYTPSLHEHSIKQVLHGGAHLAVEDQNEEKGQQRVVEEVVAEVGGVVGFTGGPDADVPEDLVIGDDLEEKRGVAVAAAVGVEVRVAVGDGAEVDGGGVDGAAHVGEGCEFLEGLGGLEEAAATNG</sequence>
<gene>
    <name evidence="1" type="ORF">HKW66_Vig0174340</name>
</gene>
<evidence type="ECO:0000313" key="2">
    <source>
        <dbReference type="Proteomes" id="UP000743370"/>
    </source>
</evidence>
<comment type="caution">
    <text evidence="1">The sequence shown here is derived from an EMBL/GenBank/DDBJ whole genome shotgun (WGS) entry which is preliminary data.</text>
</comment>
<proteinExistence type="predicted"/>